<dbReference type="PROSITE" id="PS51257">
    <property type="entry name" value="PROKAR_LIPOPROTEIN"/>
    <property type="match status" value="1"/>
</dbReference>
<dbReference type="InterPro" id="IPR036514">
    <property type="entry name" value="SGNH_hydro_sf"/>
</dbReference>
<evidence type="ECO:0000313" key="2">
    <source>
        <dbReference type="EMBL" id="VVC77022.1"/>
    </source>
</evidence>
<keyword evidence="1" id="KW-0378">Hydrolase</keyword>
<dbReference type="Proteomes" id="UP000324194">
    <property type="component" value="Chromosome 2"/>
</dbReference>
<evidence type="ECO:0000313" key="3">
    <source>
        <dbReference type="Proteomes" id="UP000324194"/>
    </source>
</evidence>
<gene>
    <name evidence="2" type="ORF">AQUSIP_23490</name>
</gene>
<dbReference type="RefSeq" id="WP_148340425.1">
    <property type="nucleotide sequence ID" value="NZ_LR699120.1"/>
</dbReference>
<dbReference type="Pfam" id="PF00657">
    <property type="entry name" value="Lipase_GDSL"/>
    <property type="match status" value="1"/>
</dbReference>
<proteinExistence type="predicted"/>
<dbReference type="InterPro" id="IPR051058">
    <property type="entry name" value="GDSL_Est/Lipase"/>
</dbReference>
<dbReference type="InterPro" id="IPR001087">
    <property type="entry name" value="GDSL"/>
</dbReference>
<organism evidence="2 3">
    <name type="scientific">Aquicella siphonis</name>
    <dbReference type="NCBI Taxonomy" id="254247"/>
    <lineage>
        <taxon>Bacteria</taxon>
        <taxon>Pseudomonadati</taxon>
        <taxon>Pseudomonadota</taxon>
        <taxon>Gammaproteobacteria</taxon>
        <taxon>Legionellales</taxon>
        <taxon>Coxiellaceae</taxon>
        <taxon>Aquicella</taxon>
    </lineage>
</organism>
<keyword evidence="2" id="KW-0808">Transferase</keyword>
<dbReference type="PANTHER" id="PTHR45648">
    <property type="entry name" value="GDSL LIPASE/ACYLHYDROLASE FAMILY PROTEIN (AFU_ORTHOLOGUE AFUA_4G14700)"/>
    <property type="match status" value="1"/>
</dbReference>
<dbReference type="KEGG" id="asip:AQUSIP_23490"/>
<dbReference type="CDD" id="cd01846">
    <property type="entry name" value="fatty_acyltransferase_like"/>
    <property type="match status" value="1"/>
</dbReference>
<dbReference type="PANTHER" id="PTHR45648:SF22">
    <property type="entry name" value="GDSL LIPASE_ACYLHYDROLASE FAMILY PROTEIN (AFU_ORTHOLOGUE AFUA_4G14700)"/>
    <property type="match status" value="1"/>
</dbReference>
<protein>
    <submittedName>
        <fullName evidence="2">Phosphatidylcholine-sterol acyltransferase</fullName>
    </submittedName>
</protein>
<dbReference type="AlphaFoldDB" id="A0A5E4PL80"/>
<dbReference type="Gene3D" id="3.40.50.1110">
    <property type="entry name" value="SGNH hydrolase"/>
    <property type="match status" value="1"/>
</dbReference>
<dbReference type="EMBL" id="LR699120">
    <property type="protein sequence ID" value="VVC77022.1"/>
    <property type="molecule type" value="Genomic_DNA"/>
</dbReference>
<dbReference type="SUPFAM" id="SSF52266">
    <property type="entry name" value="SGNH hydrolase"/>
    <property type="match status" value="1"/>
</dbReference>
<sequence>MIKLYGRLVASLFFLLFSCVYSCVYAVNIDKIVVFGDSLSDSGNIFSLTAMAHNSIPLIPVIPKDPPYYNGRFSNGLIWTDHLAMEMHAEQINYAYGGSWAEPFKDSKLIIPFGLGMQVNFYLVSSALDFHKENHLYVIWSGGNDYVNGRADADEATTNTVASIQSQIDWLVYYGAKNLLVLNVPDLGAVPEVTARGPDFIAGVRRLVTLHNQKFADMIRKMQLVYPEVKIVSGDTTQYFDDLIVNPDKFHLKNVTQACYDGGYWLKARGLDTREFKAVQAARQADIDILNTPSLRTAYLTSEMSLAGEKSCANPDEYLFWDHIHPTRVVHQLISSILVRELRAHGIYGRNEAQ</sequence>
<dbReference type="OrthoDB" id="5292073at2"/>
<accession>A0A5E4PL80</accession>
<evidence type="ECO:0000256" key="1">
    <source>
        <dbReference type="ARBA" id="ARBA00022801"/>
    </source>
</evidence>
<reference evidence="2 3" key="1">
    <citation type="submission" date="2019-08" db="EMBL/GenBank/DDBJ databases">
        <authorList>
            <person name="Guy L."/>
        </authorList>
    </citation>
    <scope>NUCLEOTIDE SEQUENCE [LARGE SCALE GENOMIC DNA]</scope>
    <source>
        <strain evidence="2 3">SGT-108</strain>
    </source>
</reference>
<name>A0A5E4PL80_9COXI</name>
<keyword evidence="3" id="KW-1185">Reference proteome</keyword>
<dbReference type="GO" id="GO:0016788">
    <property type="term" value="F:hydrolase activity, acting on ester bonds"/>
    <property type="evidence" value="ECO:0007669"/>
    <property type="project" value="InterPro"/>
</dbReference>
<dbReference type="GO" id="GO:0016746">
    <property type="term" value="F:acyltransferase activity"/>
    <property type="evidence" value="ECO:0007669"/>
    <property type="project" value="UniProtKB-KW"/>
</dbReference>
<keyword evidence="2" id="KW-0012">Acyltransferase</keyword>